<dbReference type="PANTHER" id="PTHR46558">
    <property type="entry name" value="TRACRIPTIONAL REGULATORY PROTEIN-RELATED-RELATED"/>
    <property type="match status" value="1"/>
</dbReference>
<dbReference type="AlphaFoldDB" id="A0AAX3YQQ2"/>
<dbReference type="GO" id="GO:0003677">
    <property type="term" value="F:DNA binding"/>
    <property type="evidence" value="ECO:0007669"/>
    <property type="project" value="UniProtKB-KW"/>
</dbReference>
<dbReference type="CDD" id="cd00093">
    <property type="entry name" value="HTH_XRE"/>
    <property type="match status" value="2"/>
</dbReference>
<dbReference type="Proteomes" id="UP001231166">
    <property type="component" value="Plasmid pRho-VOC14-C86"/>
</dbReference>
<organism evidence="4 5">
    <name type="scientific">Rhodococcus opacus</name>
    <name type="common">Nocardia opaca</name>
    <dbReference type="NCBI Taxonomy" id="37919"/>
    <lineage>
        <taxon>Bacteria</taxon>
        <taxon>Bacillati</taxon>
        <taxon>Actinomycetota</taxon>
        <taxon>Actinomycetes</taxon>
        <taxon>Mycobacteriales</taxon>
        <taxon>Nocardiaceae</taxon>
        <taxon>Rhodococcus</taxon>
    </lineage>
</organism>
<dbReference type="PANTHER" id="PTHR46558:SF4">
    <property type="entry name" value="DNA-BIDING PHAGE PROTEIN"/>
    <property type="match status" value="1"/>
</dbReference>
<evidence type="ECO:0000313" key="4">
    <source>
        <dbReference type="EMBL" id="WLF51523.1"/>
    </source>
</evidence>
<protein>
    <submittedName>
        <fullName evidence="4">Helix-turn-helix transcriptional regulator</fullName>
    </submittedName>
</protein>
<proteinExistence type="predicted"/>
<sequence length="164" mass="17883">MVGYSSGRTPGVDEVPRSGVRGFRGDKLREQRVKARLTPDDLAARIGTTRQAVSTWETGRSRPAPEMLGLLAEALDTSIAVLVPIPAGKLRMSDLRVRAALNQRNAAARLGIGATTLAEVENGVKPVRDDLVPKIAELYGVDKRIVAEAWKRGHEHRETRAKNL</sequence>
<evidence type="ECO:0000256" key="1">
    <source>
        <dbReference type="ARBA" id="ARBA00023125"/>
    </source>
</evidence>
<feature type="domain" description="HTH cro/C1-type" evidence="3">
    <location>
        <begin position="28"/>
        <end position="82"/>
    </location>
</feature>
<dbReference type="EMBL" id="CP130955">
    <property type="protein sequence ID" value="WLF51523.1"/>
    <property type="molecule type" value="Genomic_DNA"/>
</dbReference>
<dbReference type="SUPFAM" id="SSF47413">
    <property type="entry name" value="lambda repressor-like DNA-binding domains"/>
    <property type="match status" value="2"/>
</dbReference>
<evidence type="ECO:0000313" key="5">
    <source>
        <dbReference type="Proteomes" id="UP001231166"/>
    </source>
</evidence>
<feature type="region of interest" description="Disordered" evidence="2">
    <location>
        <begin position="1"/>
        <end position="20"/>
    </location>
</feature>
<accession>A0AAX3YQQ2</accession>
<dbReference type="Pfam" id="PF13560">
    <property type="entry name" value="HTH_31"/>
    <property type="match status" value="1"/>
</dbReference>
<keyword evidence="4" id="KW-0614">Plasmid</keyword>
<dbReference type="PROSITE" id="PS50943">
    <property type="entry name" value="HTH_CROC1"/>
    <property type="match status" value="2"/>
</dbReference>
<dbReference type="RefSeq" id="WP_012691827.1">
    <property type="nucleotide sequence ID" value="NZ_CP093383.1"/>
</dbReference>
<dbReference type="Pfam" id="PF01381">
    <property type="entry name" value="HTH_3"/>
    <property type="match status" value="1"/>
</dbReference>
<evidence type="ECO:0000259" key="3">
    <source>
        <dbReference type="PROSITE" id="PS50943"/>
    </source>
</evidence>
<gene>
    <name evidence="4" type="ORF">Q5707_39260</name>
</gene>
<geneLocation type="plasmid" evidence="4 5">
    <name>pRho-VOC14-C86</name>
</geneLocation>
<evidence type="ECO:0000256" key="2">
    <source>
        <dbReference type="SAM" id="MobiDB-lite"/>
    </source>
</evidence>
<keyword evidence="1" id="KW-0238">DNA-binding</keyword>
<dbReference type="InterPro" id="IPR001387">
    <property type="entry name" value="Cro/C1-type_HTH"/>
</dbReference>
<feature type="domain" description="HTH cro/C1-type" evidence="3">
    <location>
        <begin position="92"/>
        <end position="146"/>
    </location>
</feature>
<dbReference type="Gene3D" id="1.10.260.40">
    <property type="entry name" value="lambda repressor-like DNA-binding domains"/>
    <property type="match status" value="2"/>
</dbReference>
<dbReference type="SMART" id="SM00530">
    <property type="entry name" value="HTH_XRE"/>
    <property type="match status" value="2"/>
</dbReference>
<name>A0AAX3YQQ2_RHOOP</name>
<reference evidence="4" key="1">
    <citation type="submission" date="2023-07" db="EMBL/GenBank/DDBJ databases">
        <title>Genomic analysis of Rhodococcus opacus VOC-14 with glycol ethers degradation activity.</title>
        <authorList>
            <person name="Narkevich D.A."/>
            <person name="Hlushen A.M."/>
            <person name="Akhremchuk A.E."/>
            <person name="Sikolenko M.A."/>
            <person name="Valentovich L.N."/>
        </authorList>
    </citation>
    <scope>NUCLEOTIDE SEQUENCE</scope>
    <source>
        <strain evidence="4">VOC-14</strain>
        <plasmid evidence="4">pRho-VOC14-C86</plasmid>
    </source>
</reference>
<dbReference type="InterPro" id="IPR010982">
    <property type="entry name" value="Lambda_DNA-bd_dom_sf"/>
</dbReference>